<evidence type="ECO:0000313" key="2">
    <source>
        <dbReference type="Proteomes" id="UP001595701"/>
    </source>
</evidence>
<proteinExistence type="predicted"/>
<dbReference type="EMBL" id="JBHRWR010000002">
    <property type="protein sequence ID" value="MFC3572095.1"/>
    <property type="molecule type" value="Genomic_DNA"/>
</dbReference>
<protein>
    <submittedName>
        <fullName evidence="1">Uncharacterized protein</fullName>
    </submittedName>
</protein>
<sequence>MASRRHSAARAWEFREGVARAWRVVATWAKAALADDAAEGLVDGGERPGGDSSRPVTIAYIAESAGVVAS</sequence>
<gene>
    <name evidence="1" type="ORF">ACFOZ0_02090</name>
</gene>
<dbReference type="RefSeq" id="WP_310771712.1">
    <property type="nucleotide sequence ID" value="NZ_JBHRWR010000002.1"/>
</dbReference>
<organism evidence="1 2">
    <name type="scientific">Streptomyces yaanensis</name>
    <dbReference type="NCBI Taxonomy" id="1142239"/>
    <lineage>
        <taxon>Bacteria</taxon>
        <taxon>Bacillati</taxon>
        <taxon>Actinomycetota</taxon>
        <taxon>Actinomycetes</taxon>
        <taxon>Kitasatosporales</taxon>
        <taxon>Streptomycetaceae</taxon>
        <taxon>Streptomyces</taxon>
    </lineage>
</organism>
<name>A0ABV7S9H7_9ACTN</name>
<reference evidence="2" key="1">
    <citation type="journal article" date="2019" name="Int. J. Syst. Evol. Microbiol.">
        <title>The Global Catalogue of Microorganisms (GCM) 10K type strain sequencing project: providing services to taxonomists for standard genome sequencing and annotation.</title>
        <authorList>
            <consortium name="The Broad Institute Genomics Platform"/>
            <consortium name="The Broad Institute Genome Sequencing Center for Infectious Disease"/>
            <person name="Wu L."/>
            <person name="Ma J."/>
        </authorList>
    </citation>
    <scope>NUCLEOTIDE SEQUENCE [LARGE SCALE GENOMIC DNA]</scope>
    <source>
        <strain evidence="2">CGMCC 4.7035</strain>
    </source>
</reference>
<keyword evidence="2" id="KW-1185">Reference proteome</keyword>
<dbReference type="Proteomes" id="UP001595701">
    <property type="component" value="Unassembled WGS sequence"/>
</dbReference>
<evidence type="ECO:0000313" key="1">
    <source>
        <dbReference type="EMBL" id="MFC3572095.1"/>
    </source>
</evidence>
<accession>A0ABV7S9H7</accession>
<comment type="caution">
    <text evidence="1">The sequence shown here is derived from an EMBL/GenBank/DDBJ whole genome shotgun (WGS) entry which is preliminary data.</text>
</comment>